<dbReference type="EMBL" id="FMUX01000004">
    <property type="protein sequence ID" value="SCY13966.1"/>
    <property type="molecule type" value="Genomic_DNA"/>
</dbReference>
<evidence type="ECO:0000256" key="1">
    <source>
        <dbReference type="ARBA" id="ARBA00004651"/>
    </source>
</evidence>
<evidence type="ECO:0000256" key="2">
    <source>
        <dbReference type="ARBA" id="ARBA00022475"/>
    </source>
</evidence>
<evidence type="ECO:0000256" key="5">
    <source>
        <dbReference type="ARBA" id="ARBA00023136"/>
    </source>
</evidence>
<feature type="transmembrane region" description="Helical" evidence="6">
    <location>
        <begin position="39"/>
        <end position="60"/>
    </location>
</feature>
<comment type="subcellular location">
    <subcellularLocation>
        <location evidence="1">Cell membrane</location>
        <topology evidence="1">Multi-pass membrane protein</topology>
    </subcellularLocation>
</comment>
<evidence type="ECO:0000313" key="7">
    <source>
        <dbReference type="EMBL" id="SCY13966.1"/>
    </source>
</evidence>
<feature type="transmembrane region" description="Helical" evidence="6">
    <location>
        <begin position="171"/>
        <end position="194"/>
    </location>
</feature>
<dbReference type="STRING" id="419481.SAMN05216233_104185"/>
<feature type="transmembrane region" description="Helical" evidence="6">
    <location>
        <begin position="72"/>
        <end position="89"/>
    </location>
</feature>
<proteinExistence type="predicted"/>
<gene>
    <name evidence="7" type="ORF">SAMN05216233_104185</name>
</gene>
<evidence type="ECO:0000256" key="6">
    <source>
        <dbReference type="SAM" id="Phobius"/>
    </source>
</evidence>
<dbReference type="Pfam" id="PF01810">
    <property type="entry name" value="LysE"/>
    <property type="match status" value="1"/>
</dbReference>
<organism evidence="7 8">
    <name type="scientific">Desulfoluna spongiiphila</name>
    <dbReference type="NCBI Taxonomy" id="419481"/>
    <lineage>
        <taxon>Bacteria</taxon>
        <taxon>Pseudomonadati</taxon>
        <taxon>Thermodesulfobacteriota</taxon>
        <taxon>Desulfobacteria</taxon>
        <taxon>Desulfobacterales</taxon>
        <taxon>Desulfolunaceae</taxon>
        <taxon>Desulfoluna</taxon>
    </lineage>
</organism>
<keyword evidence="8" id="KW-1185">Reference proteome</keyword>
<sequence>MSLFIAMFTFSLAMSISPGPVNMVIISSGVSYGIRRTFSFVSGATIGFTMLLLFVGLGFYRTINLYPFILKYLGIAGSVFIIYMGYLIARSNPELNIEEQNRPTFIQGFLMQWLNPKAWLACMAGVSMFSSPISNRIFITFSLIYFVVCYLSLFAWSVLGNKVTVILKNELRIIFFNKIMGGLLIFTAAFLLYAQFKQP</sequence>
<dbReference type="GO" id="GO:0015171">
    <property type="term" value="F:amino acid transmembrane transporter activity"/>
    <property type="evidence" value="ECO:0007669"/>
    <property type="project" value="TreeGrafter"/>
</dbReference>
<dbReference type="InterPro" id="IPR001123">
    <property type="entry name" value="LeuE-type"/>
</dbReference>
<dbReference type="OrthoDB" id="9804822at2"/>
<dbReference type="RefSeq" id="WP_092209963.1">
    <property type="nucleotide sequence ID" value="NZ_FMUX01000004.1"/>
</dbReference>
<dbReference type="Proteomes" id="UP000198870">
    <property type="component" value="Unassembled WGS sequence"/>
</dbReference>
<keyword evidence="2" id="KW-1003">Cell membrane</keyword>
<dbReference type="PANTHER" id="PTHR30086">
    <property type="entry name" value="ARGININE EXPORTER PROTEIN ARGO"/>
    <property type="match status" value="1"/>
</dbReference>
<keyword evidence="5 6" id="KW-0472">Membrane</keyword>
<feature type="transmembrane region" description="Helical" evidence="6">
    <location>
        <begin position="137"/>
        <end position="159"/>
    </location>
</feature>
<name>A0A1G5DH69_9BACT</name>
<dbReference type="AlphaFoldDB" id="A0A1G5DH69"/>
<accession>A0A1G5DH69</accession>
<evidence type="ECO:0000256" key="3">
    <source>
        <dbReference type="ARBA" id="ARBA00022692"/>
    </source>
</evidence>
<evidence type="ECO:0000313" key="8">
    <source>
        <dbReference type="Proteomes" id="UP000198870"/>
    </source>
</evidence>
<dbReference type="GO" id="GO:0033228">
    <property type="term" value="P:cysteine export across plasma membrane"/>
    <property type="evidence" value="ECO:0007669"/>
    <property type="project" value="TreeGrafter"/>
</dbReference>
<dbReference type="PANTHER" id="PTHR30086:SF20">
    <property type="entry name" value="ARGININE EXPORTER PROTEIN ARGO-RELATED"/>
    <property type="match status" value="1"/>
</dbReference>
<evidence type="ECO:0000256" key="4">
    <source>
        <dbReference type="ARBA" id="ARBA00022989"/>
    </source>
</evidence>
<protein>
    <submittedName>
        <fullName evidence="7">Threonine/homoserine/homoserine lactone efflux protein</fullName>
    </submittedName>
</protein>
<keyword evidence="3 6" id="KW-0812">Transmembrane</keyword>
<keyword evidence="4 6" id="KW-1133">Transmembrane helix</keyword>
<dbReference type="GO" id="GO:0005886">
    <property type="term" value="C:plasma membrane"/>
    <property type="evidence" value="ECO:0007669"/>
    <property type="project" value="UniProtKB-SubCell"/>
</dbReference>
<reference evidence="7 8" key="1">
    <citation type="submission" date="2016-10" db="EMBL/GenBank/DDBJ databases">
        <authorList>
            <person name="de Groot N.N."/>
        </authorList>
    </citation>
    <scope>NUCLEOTIDE SEQUENCE [LARGE SCALE GENOMIC DNA]</scope>
    <source>
        <strain evidence="7 8">AA1</strain>
    </source>
</reference>